<dbReference type="CDD" id="cd01948">
    <property type="entry name" value="EAL"/>
    <property type="match status" value="1"/>
</dbReference>
<keyword evidence="10" id="KW-1185">Reference proteome</keyword>
<accession>A0AA45WWF2</accession>
<sequence length="789" mass="87755">MRSIKIKILLVSLTTILMASAILGVSSYQANTLVLEREAEASLELLALESAEKLSLMMQLQLKGLEELAARERVRSMDWSRQVDALLPELERQGFLALAVVNSDGIAHYIDGYTLPLGDRPYIQQALAGQSTVSEVLVSRVTGEPVVMLATPIETFDTSPAALIARMDGAWLTDLVNQIEYRDSGVACLINYQGTILAHRQHPEWALTLATLDTIREESPHLEGFASFISQTLQSQQPGIGNYADESTQIHMGFAPVAGTDWMLYVGATHTSIMAGIAAFHELFFTTLLLVMLGGLLASLLLARHFSHPIIELERLFTQATAGDLTVRATPHTRDEIGRAGHTFNVMMDRLADLTYYDPVTGLANQRVLHQDFRELTETFKDEDTIPLLPLLLVAADNFKRINERFGYREGNQLLRMAGHRLQIYSGDHCRLYRGQSDEFILICHSFQGLAEAEEAARFLLQKLQEPYELASEKVSLTFSAGLATFPLQGETLDELLKNAGFAKNMAKEKGSGRLQVFDIAIQQQVLSSRILEEEMSLALDRKEFLLEYQPLVDLKTGNIHTVEALVRWQHPERGRLAPDLFIPAAENTGLINRLGKWALLEACRQNRQWMDQGLRPVVMAVNISARQFESPDFVSNVRQALNESGLPPALLELEVTESAVIQQVEENILRLQHLRSMGIRISLDDFGTGYSSLSYVVRLPIDTLKIDRSFVSILTSSRQAHTVVSTIISMGHSLGLTLVAEGIETLQQLAMVQEASCQLGQGYHFSPPLPASKMEMLLRQGTLKPKLS</sequence>
<dbReference type="CDD" id="cd12912">
    <property type="entry name" value="PDC2_MCP_like"/>
    <property type="match status" value="1"/>
</dbReference>
<dbReference type="PROSITE" id="PS50883">
    <property type="entry name" value="EAL"/>
    <property type="match status" value="1"/>
</dbReference>
<dbReference type="PROSITE" id="PS50885">
    <property type="entry name" value="HAMP"/>
    <property type="match status" value="1"/>
</dbReference>
<dbReference type="SUPFAM" id="SSF55073">
    <property type="entry name" value="Nucleotide cyclase"/>
    <property type="match status" value="1"/>
</dbReference>
<keyword evidence="4" id="KW-1133">Transmembrane helix</keyword>
<dbReference type="Gene3D" id="3.30.70.270">
    <property type="match status" value="1"/>
</dbReference>
<feature type="domain" description="GGDEF" evidence="8">
    <location>
        <begin position="387"/>
        <end position="520"/>
    </location>
</feature>
<keyword evidence="5" id="KW-0472">Membrane</keyword>
<dbReference type="Pfam" id="PF00672">
    <property type="entry name" value="HAMP"/>
    <property type="match status" value="1"/>
</dbReference>
<evidence type="ECO:0000256" key="1">
    <source>
        <dbReference type="ARBA" id="ARBA00004651"/>
    </source>
</evidence>
<proteinExistence type="predicted"/>
<keyword evidence="2" id="KW-1003">Cell membrane</keyword>
<evidence type="ECO:0000256" key="3">
    <source>
        <dbReference type="ARBA" id="ARBA00022692"/>
    </source>
</evidence>
<dbReference type="SMART" id="SM00052">
    <property type="entry name" value="EAL"/>
    <property type="match status" value="1"/>
</dbReference>
<dbReference type="CDD" id="cd01949">
    <property type="entry name" value="GGDEF"/>
    <property type="match status" value="1"/>
</dbReference>
<reference evidence="9" key="1">
    <citation type="submission" date="2017-05" db="EMBL/GenBank/DDBJ databases">
        <authorList>
            <person name="Varghese N."/>
            <person name="Submissions S."/>
        </authorList>
    </citation>
    <scope>NUCLEOTIDE SEQUENCE</scope>
    <source>
        <strain evidence="9">Su22</strain>
    </source>
</reference>
<dbReference type="InterPro" id="IPR000160">
    <property type="entry name" value="GGDEF_dom"/>
</dbReference>
<name>A0AA45WWF2_9CLOT</name>
<dbReference type="Gene3D" id="3.30.450.20">
    <property type="entry name" value="PAS domain"/>
    <property type="match status" value="2"/>
</dbReference>
<feature type="domain" description="HAMP" evidence="7">
    <location>
        <begin position="304"/>
        <end position="356"/>
    </location>
</feature>
<dbReference type="Proteomes" id="UP001158066">
    <property type="component" value="Unassembled WGS sequence"/>
</dbReference>
<dbReference type="InterPro" id="IPR001633">
    <property type="entry name" value="EAL_dom"/>
</dbReference>
<evidence type="ECO:0000256" key="5">
    <source>
        <dbReference type="ARBA" id="ARBA00023136"/>
    </source>
</evidence>
<organism evidence="9 10">
    <name type="scientific">Anoxynatronum buryatiense</name>
    <dbReference type="NCBI Taxonomy" id="489973"/>
    <lineage>
        <taxon>Bacteria</taxon>
        <taxon>Bacillati</taxon>
        <taxon>Bacillota</taxon>
        <taxon>Clostridia</taxon>
        <taxon>Eubacteriales</taxon>
        <taxon>Clostridiaceae</taxon>
        <taxon>Anoxynatronum</taxon>
    </lineage>
</organism>
<evidence type="ECO:0000313" key="10">
    <source>
        <dbReference type="Proteomes" id="UP001158066"/>
    </source>
</evidence>
<dbReference type="CDD" id="cd12914">
    <property type="entry name" value="PDC1_DGC_like"/>
    <property type="match status" value="1"/>
</dbReference>
<dbReference type="AlphaFoldDB" id="A0AA45WWF2"/>
<evidence type="ECO:0000256" key="4">
    <source>
        <dbReference type="ARBA" id="ARBA00022989"/>
    </source>
</evidence>
<dbReference type="EMBL" id="FXUF01000007">
    <property type="protein sequence ID" value="SMP59097.1"/>
    <property type="molecule type" value="Genomic_DNA"/>
</dbReference>
<dbReference type="InterPro" id="IPR050706">
    <property type="entry name" value="Cyclic-di-GMP_PDE-like"/>
</dbReference>
<gene>
    <name evidence="9" type="ORF">SAMN06296020_107155</name>
</gene>
<dbReference type="InterPro" id="IPR033479">
    <property type="entry name" value="dCache_1"/>
</dbReference>
<keyword evidence="3" id="KW-0812">Transmembrane</keyword>
<dbReference type="SMART" id="SM00267">
    <property type="entry name" value="GGDEF"/>
    <property type="match status" value="1"/>
</dbReference>
<dbReference type="PANTHER" id="PTHR33121">
    <property type="entry name" value="CYCLIC DI-GMP PHOSPHODIESTERASE PDEF"/>
    <property type="match status" value="1"/>
</dbReference>
<dbReference type="RefSeq" id="WP_283409476.1">
    <property type="nucleotide sequence ID" value="NZ_FXUF01000007.1"/>
</dbReference>
<evidence type="ECO:0000259" key="7">
    <source>
        <dbReference type="PROSITE" id="PS50885"/>
    </source>
</evidence>
<dbReference type="Gene3D" id="1.10.8.500">
    <property type="entry name" value="HAMP domain in histidine kinase"/>
    <property type="match status" value="1"/>
</dbReference>
<dbReference type="GO" id="GO:0007165">
    <property type="term" value="P:signal transduction"/>
    <property type="evidence" value="ECO:0007669"/>
    <property type="project" value="InterPro"/>
</dbReference>
<dbReference type="PANTHER" id="PTHR33121:SF70">
    <property type="entry name" value="SIGNALING PROTEIN YKOW"/>
    <property type="match status" value="1"/>
</dbReference>
<dbReference type="NCBIfam" id="TIGR00254">
    <property type="entry name" value="GGDEF"/>
    <property type="match status" value="1"/>
</dbReference>
<dbReference type="InterPro" id="IPR035919">
    <property type="entry name" value="EAL_sf"/>
</dbReference>
<dbReference type="Gene3D" id="3.20.20.450">
    <property type="entry name" value="EAL domain"/>
    <property type="match status" value="1"/>
</dbReference>
<dbReference type="Pfam" id="PF00563">
    <property type="entry name" value="EAL"/>
    <property type="match status" value="1"/>
</dbReference>
<dbReference type="GO" id="GO:0071111">
    <property type="term" value="F:cyclic-guanylate-specific phosphodiesterase activity"/>
    <property type="evidence" value="ECO:0007669"/>
    <property type="project" value="InterPro"/>
</dbReference>
<evidence type="ECO:0000256" key="2">
    <source>
        <dbReference type="ARBA" id="ARBA00022475"/>
    </source>
</evidence>
<evidence type="ECO:0000259" key="8">
    <source>
        <dbReference type="PROSITE" id="PS50887"/>
    </source>
</evidence>
<dbReference type="InterPro" id="IPR043128">
    <property type="entry name" value="Rev_trsase/Diguanyl_cyclase"/>
</dbReference>
<dbReference type="SUPFAM" id="SSF158472">
    <property type="entry name" value="HAMP domain-like"/>
    <property type="match status" value="1"/>
</dbReference>
<evidence type="ECO:0000313" key="9">
    <source>
        <dbReference type="EMBL" id="SMP59097.1"/>
    </source>
</evidence>
<protein>
    <submittedName>
        <fullName evidence="9">Diguanylate cyclase (GGDEF) domain-containing protein</fullName>
    </submittedName>
</protein>
<dbReference type="SUPFAM" id="SSF141868">
    <property type="entry name" value="EAL domain-like"/>
    <property type="match status" value="1"/>
</dbReference>
<dbReference type="PROSITE" id="PS50887">
    <property type="entry name" value="GGDEF"/>
    <property type="match status" value="1"/>
</dbReference>
<comment type="caution">
    <text evidence="9">The sequence shown here is derived from an EMBL/GenBank/DDBJ whole genome shotgun (WGS) entry which is preliminary data.</text>
</comment>
<evidence type="ECO:0000259" key="6">
    <source>
        <dbReference type="PROSITE" id="PS50883"/>
    </source>
</evidence>
<dbReference type="InterPro" id="IPR003660">
    <property type="entry name" value="HAMP_dom"/>
</dbReference>
<dbReference type="CDD" id="cd06225">
    <property type="entry name" value="HAMP"/>
    <property type="match status" value="1"/>
</dbReference>
<dbReference type="InterPro" id="IPR029787">
    <property type="entry name" value="Nucleotide_cyclase"/>
</dbReference>
<dbReference type="FunFam" id="3.20.20.450:FF:000001">
    <property type="entry name" value="Cyclic di-GMP phosphodiesterase yahA"/>
    <property type="match status" value="1"/>
</dbReference>
<feature type="domain" description="EAL" evidence="6">
    <location>
        <begin position="529"/>
        <end position="783"/>
    </location>
</feature>
<dbReference type="Pfam" id="PF02743">
    <property type="entry name" value="dCache_1"/>
    <property type="match status" value="1"/>
</dbReference>
<dbReference type="GO" id="GO:0005886">
    <property type="term" value="C:plasma membrane"/>
    <property type="evidence" value="ECO:0007669"/>
    <property type="project" value="UniProtKB-SubCell"/>
</dbReference>
<dbReference type="SMART" id="SM00304">
    <property type="entry name" value="HAMP"/>
    <property type="match status" value="1"/>
</dbReference>
<comment type="subcellular location">
    <subcellularLocation>
        <location evidence="1">Cell membrane</location>
        <topology evidence="1">Multi-pass membrane protein</topology>
    </subcellularLocation>
</comment>
<dbReference type="Pfam" id="PF00990">
    <property type="entry name" value="GGDEF"/>
    <property type="match status" value="1"/>
</dbReference>